<comment type="subcellular location">
    <subcellularLocation>
        <location evidence="1">Cell membrane</location>
        <topology evidence="1">Multi-pass membrane protein</topology>
    </subcellularLocation>
</comment>
<sequence>MTTEQTGPTGPAATEGTGPDTSGSRSWMGVDHPRYKWVALTNTTVGMLLATINSSIVLISLPGIFTGIRLDPLQPANVSYLLWMLMGYMLVTAVLVVALGRLGDMKGRVRIYNAGFLIFTLTSVVLSLDPFHGPSGALWLIGWRIVQAVGGSMLMANSAAILTDAFPARQRGMALGVNMVAGIAGSFLGLVLGGLLVTWNWRSVFWVNVPIGLVGTLWAYKSLHETGVRRPGRMDWWGNVTFAAGLTALLAAITYGIQPYGGHTMGWTNPWVIAGVAGGVALLAAFCVVEMKVPEPMFPLRLFRNAAFAGGNAATLLGAVARGGLQFMLIIWLQGIWLPLHGYDYADTPLWAGIYMLPLTTGFLLAGPISGALSDKFGARLFAASGFVVMAASFAGLLVLSSDFDYWTFAALIFLNGLGGGLFAAPNTSIIMSSVPADARGAASGMRATFQNAGMVLSMGVFFSLMVAGLSGSLPHTLSSGLTAQGVPADAAHTVAGLPPVGVLFAAFLGYNPIQHLLGPTILTHLSPGAAAHLTGREFFPHLISQPFHHGLVVVFSLAIAMSLAAAAASLIRGRTGVLAATASPGSSPGTSPAPSSPADPATGTATPPAAPAPGVRGRVVDGAGRPVAHAVLTLVDGHGHQRALARSDENGGYTLTGPAPGPVTARESGPGPGTYTLVVAAEGHAPHAVRFTAGLEPVLPDITLAGAHGTGPAADGAVRGTVRHERTGRPLPDVHVTLLDDRGDVVARARTGPDGTYTVRDLAPGAYTVVAAGHPPVTTDVTLADGAAHRVDLDLGHTG</sequence>
<dbReference type="SUPFAM" id="SSF103473">
    <property type="entry name" value="MFS general substrate transporter"/>
    <property type="match status" value="2"/>
</dbReference>
<dbReference type="EMBL" id="JBHYTS010000032">
    <property type="protein sequence ID" value="MFE1752965.1"/>
    <property type="molecule type" value="Genomic_DNA"/>
</dbReference>
<dbReference type="PROSITE" id="PS50850">
    <property type="entry name" value="MFS"/>
    <property type="match status" value="1"/>
</dbReference>
<feature type="transmembrane region" description="Helical" evidence="9">
    <location>
        <begin position="240"/>
        <end position="258"/>
    </location>
</feature>
<dbReference type="Pfam" id="PF07690">
    <property type="entry name" value="MFS_1"/>
    <property type="match status" value="2"/>
</dbReference>
<evidence type="ECO:0000259" key="10">
    <source>
        <dbReference type="PROSITE" id="PS50850"/>
    </source>
</evidence>
<keyword evidence="3" id="KW-1003">Cell membrane</keyword>
<dbReference type="RefSeq" id="WP_381808987.1">
    <property type="nucleotide sequence ID" value="NZ_JBHYTS010000032.1"/>
</dbReference>
<keyword evidence="7" id="KW-0046">Antibiotic resistance</keyword>
<feature type="transmembrane region" description="Helical" evidence="9">
    <location>
        <begin position="548"/>
        <end position="572"/>
    </location>
</feature>
<reference evidence="11 12" key="1">
    <citation type="submission" date="2024-09" db="EMBL/GenBank/DDBJ databases">
        <title>The Natural Products Discovery Center: Release of the First 8490 Sequenced Strains for Exploring Actinobacteria Biosynthetic Diversity.</title>
        <authorList>
            <person name="Kalkreuter E."/>
            <person name="Kautsar S.A."/>
            <person name="Yang D."/>
            <person name="Bader C.D."/>
            <person name="Teijaro C.N."/>
            <person name="Fluegel L."/>
            <person name="Davis C.M."/>
            <person name="Simpson J.R."/>
            <person name="Lauterbach L."/>
            <person name="Steele A.D."/>
            <person name="Gui C."/>
            <person name="Meng S."/>
            <person name="Li G."/>
            <person name="Viehrig K."/>
            <person name="Ye F."/>
            <person name="Su P."/>
            <person name="Kiefer A.F."/>
            <person name="Nichols A."/>
            <person name="Cepeda A.J."/>
            <person name="Yan W."/>
            <person name="Fan B."/>
            <person name="Jiang Y."/>
            <person name="Adhikari A."/>
            <person name="Zheng C.-J."/>
            <person name="Schuster L."/>
            <person name="Cowan T.M."/>
            <person name="Smanski M.J."/>
            <person name="Chevrette M.G."/>
            <person name="De Carvalho L.P.S."/>
            <person name="Shen B."/>
        </authorList>
    </citation>
    <scope>NUCLEOTIDE SEQUENCE [LARGE SCALE GENOMIC DNA]</scope>
    <source>
        <strain evidence="11 12">NPDC059500</strain>
    </source>
</reference>
<keyword evidence="4 9" id="KW-0812">Transmembrane</keyword>
<dbReference type="PANTHER" id="PTHR42718:SF46">
    <property type="entry name" value="BLR6921 PROTEIN"/>
    <property type="match status" value="1"/>
</dbReference>
<evidence type="ECO:0000256" key="6">
    <source>
        <dbReference type="ARBA" id="ARBA00023136"/>
    </source>
</evidence>
<dbReference type="InterPro" id="IPR036259">
    <property type="entry name" value="MFS_trans_sf"/>
</dbReference>
<name>A0ABW6H8M9_9ACTN</name>
<evidence type="ECO:0000313" key="11">
    <source>
        <dbReference type="EMBL" id="MFE1752965.1"/>
    </source>
</evidence>
<proteinExistence type="predicted"/>
<accession>A0ABW6H8M9</accession>
<gene>
    <name evidence="11" type="ORF">ACFW88_20880</name>
</gene>
<organism evidence="11 12">
    <name type="scientific">Streptomyces anandii</name>
    <dbReference type="NCBI Taxonomy" id="285454"/>
    <lineage>
        <taxon>Bacteria</taxon>
        <taxon>Bacillati</taxon>
        <taxon>Actinomycetota</taxon>
        <taxon>Actinomycetes</taxon>
        <taxon>Kitasatosporales</taxon>
        <taxon>Streptomycetaceae</taxon>
        <taxon>Streptomyces</taxon>
    </lineage>
</organism>
<dbReference type="SUPFAM" id="SSF49478">
    <property type="entry name" value="Cna protein B-type domain"/>
    <property type="match status" value="1"/>
</dbReference>
<feature type="transmembrane region" description="Helical" evidence="9">
    <location>
        <begin position="80"/>
        <end position="99"/>
    </location>
</feature>
<protein>
    <submittedName>
        <fullName evidence="11">MFS transporter</fullName>
    </submittedName>
</protein>
<keyword evidence="12" id="KW-1185">Reference proteome</keyword>
<feature type="transmembrane region" description="Helical" evidence="9">
    <location>
        <begin position="406"/>
        <end position="425"/>
    </location>
</feature>
<evidence type="ECO:0000256" key="1">
    <source>
        <dbReference type="ARBA" id="ARBA00004651"/>
    </source>
</evidence>
<feature type="transmembrane region" description="Helical" evidence="9">
    <location>
        <begin position="453"/>
        <end position="471"/>
    </location>
</feature>
<dbReference type="InterPro" id="IPR008969">
    <property type="entry name" value="CarboxyPept-like_regulatory"/>
</dbReference>
<feature type="region of interest" description="Disordered" evidence="8">
    <location>
        <begin position="642"/>
        <end position="671"/>
    </location>
</feature>
<feature type="transmembrane region" description="Helical" evidence="9">
    <location>
        <begin position="270"/>
        <end position="293"/>
    </location>
</feature>
<dbReference type="Gene3D" id="2.60.40.1120">
    <property type="entry name" value="Carboxypeptidase-like, regulatory domain"/>
    <property type="match status" value="2"/>
</dbReference>
<dbReference type="SUPFAM" id="SSF49464">
    <property type="entry name" value="Carboxypeptidase regulatory domain-like"/>
    <property type="match status" value="1"/>
</dbReference>
<dbReference type="Pfam" id="PF13620">
    <property type="entry name" value="CarboxypepD_reg"/>
    <property type="match status" value="2"/>
</dbReference>
<dbReference type="PANTHER" id="PTHR42718">
    <property type="entry name" value="MAJOR FACILITATOR SUPERFAMILY MULTIDRUG TRANSPORTER MFSC"/>
    <property type="match status" value="1"/>
</dbReference>
<dbReference type="Gene3D" id="1.20.1720.10">
    <property type="entry name" value="Multidrug resistance protein D"/>
    <property type="match status" value="1"/>
</dbReference>
<keyword evidence="5 9" id="KW-1133">Transmembrane helix</keyword>
<feature type="transmembrane region" description="Helical" evidence="9">
    <location>
        <begin position="111"/>
        <end position="128"/>
    </location>
</feature>
<evidence type="ECO:0000313" key="12">
    <source>
        <dbReference type="Proteomes" id="UP001599756"/>
    </source>
</evidence>
<feature type="transmembrane region" description="Helical" evidence="9">
    <location>
        <begin position="140"/>
        <end position="162"/>
    </location>
</feature>
<evidence type="ECO:0000256" key="5">
    <source>
        <dbReference type="ARBA" id="ARBA00022989"/>
    </source>
</evidence>
<feature type="domain" description="Major facilitator superfamily (MFS) profile" evidence="10">
    <location>
        <begin position="39"/>
        <end position="514"/>
    </location>
</feature>
<feature type="transmembrane region" description="Helical" evidence="9">
    <location>
        <begin position="203"/>
        <end position="220"/>
    </location>
</feature>
<dbReference type="Gene3D" id="1.20.1250.20">
    <property type="entry name" value="MFS general substrate transporter like domains"/>
    <property type="match status" value="1"/>
</dbReference>
<feature type="transmembrane region" description="Helical" evidence="9">
    <location>
        <begin position="350"/>
        <end position="369"/>
    </location>
</feature>
<feature type="transmembrane region" description="Helical" evidence="9">
    <location>
        <begin position="44"/>
        <end position="68"/>
    </location>
</feature>
<keyword evidence="6 9" id="KW-0472">Membrane</keyword>
<feature type="transmembrane region" description="Helical" evidence="9">
    <location>
        <begin position="491"/>
        <end position="510"/>
    </location>
</feature>
<evidence type="ECO:0000256" key="8">
    <source>
        <dbReference type="SAM" id="MobiDB-lite"/>
    </source>
</evidence>
<feature type="transmembrane region" description="Helical" evidence="9">
    <location>
        <begin position="314"/>
        <end position="338"/>
    </location>
</feature>
<evidence type="ECO:0000256" key="3">
    <source>
        <dbReference type="ARBA" id="ARBA00022475"/>
    </source>
</evidence>
<dbReference type="InterPro" id="IPR011701">
    <property type="entry name" value="MFS"/>
</dbReference>
<feature type="transmembrane region" description="Helical" evidence="9">
    <location>
        <begin position="381"/>
        <end position="400"/>
    </location>
</feature>
<evidence type="ECO:0000256" key="2">
    <source>
        <dbReference type="ARBA" id="ARBA00022448"/>
    </source>
</evidence>
<evidence type="ECO:0000256" key="4">
    <source>
        <dbReference type="ARBA" id="ARBA00022692"/>
    </source>
</evidence>
<feature type="transmembrane region" description="Helical" evidence="9">
    <location>
        <begin position="174"/>
        <end position="197"/>
    </location>
</feature>
<evidence type="ECO:0000256" key="7">
    <source>
        <dbReference type="ARBA" id="ARBA00023251"/>
    </source>
</evidence>
<dbReference type="InterPro" id="IPR020846">
    <property type="entry name" value="MFS_dom"/>
</dbReference>
<evidence type="ECO:0000256" key="9">
    <source>
        <dbReference type="SAM" id="Phobius"/>
    </source>
</evidence>
<dbReference type="Proteomes" id="UP001599756">
    <property type="component" value="Unassembled WGS sequence"/>
</dbReference>
<feature type="region of interest" description="Disordered" evidence="8">
    <location>
        <begin position="580"/>
        <end position="621"/>
    </location>
</feature>
<dbReference type="CDD" id="cd17321">
    <property type="entry name" value="MFS_MMR_MDR_like"/>
    <property type="match status" value="1"/>
</dbReference>
<keyword evidence="2" id="KW-0813">Transport</keyword>
<feature type="region of interest" description="Disordered" evidence="8">
    <location>
        <begin position="1"/>
        <end position="26"/>
    </location>
</feature>
<comment type="caution">
    <text evidence="11">The sequence shown here is derived from an EMBL/GenBank/DDBJ whole genome shotgun (WGS) entry which is preliminary data.</text>
</comment>
<feature type="compositionally biased region" description="Low complexity" evidence="8">
    <location>
        <begin position="1"/>
        <end position="19"/>
    </location>
</feature>